<reference evidence="2" key="1">
    <citation type="journal article" date="2012" name="Nature">
        <title>A physical, genetic and functional sequence assembly of the barley genome.</title>
        <authorList>
            <consortium name="The International Barley Genome Sequencing Consortium"/>
            <person name="Mayer K.F."/>
            <person name="Waugh R."/>
            <person name="Brown J.W."/>
            <person name="Schulman A."/>
            <person name="Langridge P."/>
            <person name="Platzer M."/>
            <person name="Fincher G.B."/>
            <person name="Muehlbauer G.J."/>
            <person name="Sato K."/>
            <person name="Close T.J."/>
            <person name="Wise R.P."/>
            <person name="Stein N."/>
        </authorList>
    </citation>
    <scope>NUCLEOTIDE SEQUENCE [LARGE SCALE GENOMIC DNA]</scope>
    <source>
        <strain evidence="2">cv. Morex</strain>
    </source>
</reference>
<accession>A0A8I6Y8Y6</accession>
<dbReference type="Pfam" id="PF07893">
    <property type="entry name" value="DUF1668"/>
    <property type="match status" value="1"/>
</dbReference>
<dbReference type="AlphaFoldDB" id="A0A8I6Y8Y6"/>
<sequence length="266" mass="29031">MSAPKWCPSLSLAVDGQDGAYVIEAAPQADGPGRRSVEALAYDRKPVDDDDDEDEGWVWRALAPPPYVREPGYGDDEGGRSGKITCHAAEGARIWVSTAGRGTYSLDTASDAWTKAGDWALPFRGRTVPVPEHASRLWFGVSASNAGKICASNLHAAANEGRAPAVDQVWDGFAVPEGFHDLEPHSYVVHLGDGRLCVAKFFETTRQEADDDWTCRRCCHGYVSECAFAMFTGVEVEPGAGRWHRLIRHRSLRYSLGTDRVPVSVL</sequence>
<keyword evidence="2" id="KW-1185">Reference proteome</keyword>
<dbReference type="PANTHER" id="PTHR33085:SF126">
    <property type="entry name" value="EXPRESSED PROTEIN"/>
    <property type="match status" value="1"/>
</dbReference>
<dbReference type="InterPro" id="IPR012871">
    <property type="entry name" value="DUF1668_ORYSA"/>
</dbReference>
<dbReference type="Proteomes" id="UP000011116">
    <property type="component" value="Chromosome 6H"/>
</dbReference>
<dbReference type="PANTHER" id="PTHR33085">
    <property type="entry name" value="OS12G0113100 PROTEIN-RELATED"/>
    <property type="match status" value="1"/>
</dbReference>
<dbReference type="EnsemblPlants" id="HORVU.MOREX.r3.6HG0558090.1">
    <property type="protein sequence ID" value="HORVU.MOREX.r3.6HG0558090.1.CDS1"/>
    <property type="gene ID" value="HORVU.MOREX.r3.6HG0558090"/>
</dbReference>
<evidence type="ECO:0000313" key="1">
    <source>
        <dbReference type="EnsemblPlants" id="HORVU.MOREX.r3.6HG0558090.1.CDS1"/>
    </source>
</evidence>
<proteinExistence type="predicted"/>
<evidence type="ECO:0000313" key="2">
    <source>
        <dbReference type="Proteomes" id="UP000011116"/>
    </source>
</evidence>
<organism evidence="1 2">
    <name type="scientific">Hordeum vulgare subsp. vulgare</name>
    <name type="common">Domesticated barley</name>
    <dbReference type="NCBI Taxonomy" id="112509"/>
    <lineage>
        <taxon>Eukaryota</taxon>
        <taxon>Viridiplantae</taxon>
        <taxon>Streptophyta</taxon>
        <taxon>Embryophyta</taxon>
        <taxon>Tracheophyta</taxon>
        <taxon>Spermatophyta</taxon>
        <taxon>Magnoliopsida</taxon>
        <taxon>Liliopsida</taxon>
        <taxon>Poales</taxon>
        <taxon>Poaceae</taxon>
        <taxon>BOP clade</taxon>
        <taxon>Pooideae</taxon>
        <taxon>Triticodae</taxon>
        <taxon>Triticeae</taxon>
        <taxon>Hordeinae</taxon>
        <taxon>Hordeum</taxon>
    </lineage>
</organism>
<protein>
    <submittedName>
        <fullName evidence="1">Uncharacterized protein</fullName>
    </submittedName>
</protein>
<reference evidence="1" key="3">
    <citation type="submission" date="2022-01" db="UniProtKB">
        <authorList>
            <consortium name="EnsemblPlants"/>
        </authorList>
    </citation>
    <scope>IDENTIFICATION</scope>
    <source>
        <strain evidence="1">subsp. vulgare</strain>
    </source>
</reference>
<name>A0A8I6Y8Y6_HORVV</name>
<dbReference type="Gramene" id="HORVU.MOREX.r3.6HG0558090.1">
    <property type="protein sequence ID" value="HORVU.MOREX.r3.6HG0558090.1.CDS1"/>
    <property type="gene ID" value="HORVU.MOREX.r3.6HG0558090"/>
</dbReference>
<reference evidence="1" key="2">
    <citation type="submission" date="2020-10" db="EMBL/GenBank/DDBJ databases">
        <authorList>
            <person name="Scholz U."/>
            <person name="Mascher M."/>
            <person name="Fiebig A."/>
        </authorList>
    </citation>
    <scope>NUCLEOTIDE SEQUENCE [LARGE SCALE GENOMIC DNA]</scope>
    <source>
        <strain evidence="1">cv. Morex</strain>
    </source>
</reference>